<organism evidence="1 2">
    <name type="scientific">Aspergillus japonicus CBS 114.51</name>
    <dbReference type="NCBI Taxonomy" id="1448312"/>
    <lineage>
        <taxon>Eukaryota</taxon>
        <taxon>Fungi</taxon>
        <taxon>Dikarya</taxon>
        <taxon>Ascomycota</taxon>
        <taxon>Pezizomycotina</taxon>
        <taxon>Eurotiomycetes</taxon>
        <taxon>Eurotiomycetidae</taxon>
        <taxon>Eurotiales</taxon>
        <taxon>Aspergillaceae</taxon>
        <taxon>Aspergillus</taxon>
        <taxon>Aspergillus subgen. Circumdati</taxon>
    </lineage>
</organism>
<sequence>MDESVNAASGAYPVVQVVKEGGPAGAWRGRPQQQSHLLSASCCQCLKVWGSLSDRIRLSLSTPPFVFIVVPPALFPAKAAAPLRAKRDSLGLCEGERKNLIVFLPPQGLATDHIRPLSVRCALAAGGFISPLYRSGFETRPPPSLITGRSDLPNHCLTLGGCLMFCLERLRGN</sequence>
<evidence type="ECO:0000313" key="1">
    <source>
        <dbReference type="EMBL" id="RAH85740.1"/>
    </source>
</evidence>
<name>A0A8T8XCI7_ASPJA</name>
<dbReference type="RefSeq" id="XP_025531634.1">
    <property type="nucleotide sequence ID" value="XM_025666460.1"/>
</dbReference>
<proteinExistence type="predicted"/>
<dbReference type="GeneID" id="37170152"/>
<gene>
    <name evidence="1" type="ORF">BO86DRAFT_165252</name>
</gene>
<accession>A0A8T8XCI7</accession>
<keyword evidence="2" id="KW-1185">Reference proteome</keyword>
<evidence type="ECO:0000313" key="2">
    <source>
        <dbReference type="Proteomes" id="UP000249497"/>
    </source>
</evidence>
<dbReference type="Proteomes" id="UP000249497">
    <property type="component" value="Unassembled WGS sequence"/>
</dbReference>
<reference evidence="1 2" key="1">
    <citation type="submission" date="2018-02" db="EMBL/GenBank/DDBJ databases">
        <title>The genomes of Aspergillus section Nigri reveals drivers in fungal speciation.</title>
        <authorList>
            <consortium name="DOE Joint Genome Institute"/>
            <person name="Vesth T.C."/>
            <person name="Nybo J."/>
            <person name="Theobald S."/>
            <person name="Brandl J."/>
            <person name="Frisvad J.C."/>
            <person name="Nielsen K.F."/>
            <person name="Lyhne E.K."/>
            <person name="Kogle M.E."/>
            <person name="Kuo A."/>
            <person name="Riley R."/>
            <person name="Clum A."/>
            <person name="Nolan M."/>
            <person name="Lipzen A."/>
            <person name="Salamov A."/>
            <person name="Henrissat B."/>
            <person name="Wiebenga A."/>
            <person name="De vries R.P."/>
            <person name="Grigoriev I.V."/>
            <person name="Mortensen U.H."/>
            <person name="Andersen M.R."/>
            <person name="Baker S.E."/>
        </authorList>
    </citation>
    <scope>NUCLEOTIDE SEQUENCE [LARGE SCALE GENOMIC DNA]</scope>
    <source>
        <strain evidence="1 2">CBS 114.51</strain>
    </source>
</reference>
<dbReference type="AlphaFoldDB" id="A0A8T8XCI7"/>
<protein>
    <submittedName>
        <fullName evidence="1">Uncharacterized protein</fullName>
    </submittedName>
</protein>
<dbReference type="EMBL" id="KZ824774">
    <property type="protein sequence ID" value="RAH85740.1"/>
    <property type="molecule type" value="Genomic_DNA"/>
</dbReference>